<evidence type="ECO:0000256" key="4">
    <source>
        <dbReference type="ARBA" id="ARBA00022741"/>
    </source>
</evidence>
<accession>A0ABQ5N9V0</accession>
<dbReference type="InterPro" id="IPR050077">
    <property type="entry name" value="LexA_repressor"/>
</dbReference>
<dbReference type="RefSeq" id="WP_264851351.1">
    <property type="nucleotide sequence ID" value="NZ_BRXR01000001.1"/>
</dbReference>
<dbReference type="Gene3D" id="1.10.10.160">
    <property type="match status" value="1"/>
</dbReference>
<gene>
    <name evidence="18" type="primary">lexA_1</name>
    <name evidence="18" type="ORF">bsdE14_34500</name>
</gene>
<evidence type="ECO:0000256" key="12">
    <source>
        <dbReference type="ARBA" id="ARBA00023163"/>
    </source>
</evidence>
<feature type="domain" description="Peptidase S24/S26A/S26B/S26C" evidence="17">
    <location>
        <begin position="380"/>
        <end position="494"/>
    </location>
</feature>
<evidence type="ECO:0000256" key="14">
    <source>
        <dbReference type="ARBA" id="ARBA00023236"/>
    </source>
</evidence>
<evidence type="ECO:0000256" key="6">
    <source>
        <dbReference type="ARBA" id="ARBA00022801"/>
    </source>
</evidence>
<keyword evidence="7" id="KW-0347">Helicase</keyword>
<sequence length="502" mass="58271">MKLDAAQEKLVKSKPCSISFIKGGESSGKTTAAVYRAHYLRNNYCLYDNDNILMLVRDEVEKKKVIELYDSIKQWSYMQYMTLFTDNRSCLEVLTEKEMINKFLDISKYNESKKSCILIDTNVKRNIVSECILILKGRYKRSKLLKNSYTDFLIEELSWIKSCNYDNLENYQGADRIGRKALKGKGPSRLMKNSNGREVVFELFKMYNEKLKERNYIDEEDRIIYILNYLREATDRLKYTHVIVDGSERLTKAEIEIMKNLCSNKTYSSLLLILNTEAEDSKNAWIQRNRKYSKLGFEAVPKAFWLRHKFEINNAAKVSDGISIKEDSGNLMFIENYEYLDIRHRRKYDFTIDTSNIGEVIMNNEAEPEVYRDNEVKQIPMYSDIAAGEPIYINDELESNFYIPNFWLRGMRDCFILKVKGDSMIGADINDGDFVVIQKQYSAQNGDIVAADLDGSATLKRLSIKKDIVMLLPENKKYKPIAMNEDNSSILGIAIGIIKNKH</sequence>
<dbReference type="InterPro" id="IPR036286">
    <property type="entry name" value="LexA/Signal_pep-like_sf"/>
</dbReference>
<evidence type="ECO:0000256" key="2">
    <source>
        <dbReference type="ARBA" id="ARBA00022491"/>
    </source>
</evidence>
<dbReference type="Proteomes" id="UP001208567">
    <property type="component" value="Unassembled WGS sequence"/>
</dbReference>
<dbReference type="PANTHER" id="PTHR33516">
    <property type="entry name" value="LEXA REPRESSOR"/>
    <property type="match status" value="1"/>
</dbReference>
<dbReference type="Gene3D" id="3.40.50.300">
    <property type="entry name" value="P-loop containing nucleotide triphosphate hydrolases"/>
    <property type="match status" value="1"/>
</dbReference>
<proteinExistence type="inferred from homology"/>
<dbReference type="PANTHER" id="PTHR33516:SF2">
    <property type="entry name" value="LEXA REPRESSOR-RELATED"/>
    <property type="match status" value="1"/>
</dbReference>
<keyword evidence="13" id="KW-0234">DNA repair</keyword>
<evidence type="ECO:0000256" key="13">
    <source>
        <dbReference type="ARBA" id="ARBA00023204"/>
    </source>
</evidence>
<keyword evidence="8 15" id="KW-0068">Autocatalytic cleavage</keyword>
<keyword evidence="6 15" id="KW-0378">Hydrolase</keyword>
<evidence type="ECO:0000256" key="9">
    <source>
        <dbReference type="ARBA" id="ARBA00022840"/>
    </source>
</evidence>
<keyword evidence="19" id="KW-1185">Reference proteome</keyword>
<evidence type="ECO:0000313" key="19">
    <source>
        <dbReference type="Proteomes" id="UP001208567"/>
    </source>
</evidence>
<comment type="similarity">
    <text evidence="1 15">Belongs to the peptidase S24 family.</text>
</comment>
<dbReference type="InterPro" id="IPR015927">
    <property type="entry name" value="Peptidase_S24_S26A/B/C"/>
</dbReference>
<evidence type="ECO:0000256" key="1">
    <source>
        <dbReference type="ARBA" id="ARBA00007484"/>
    </source>
</evidence>
<evidence type="ECO:0000256" key="5">
    <source>
        <dbReference type="ARBA" id="ARBA00022763"/>
    </source>
</evidence>
<evidence type="ECO:0000256" key="3">
    <source>
        <dbReference type="ARBA" id="ARBA00022705"/>
    </source>
</evidence>
<evidence type="ECO:0000256" key="11">
    <source>
        <dbReference type="ARBA" id="ARBA00023125"/>
    </source>
</evidence>
<evidence type="ECO:0000256" key="8">
    <source>
        <dbReference type="ARBA" id="ARBA00022813"/>
    </source>
</evidence>
<name>A0ABQ5N9V0_9CLOT</name>
<dbReference type="Pfam" id="PF00717">
    <property type="entry name" value="Peptidase_S24"/>
    <property type="match status" value="1"/>
</dbReference>
<dbReference type="InterPro" id="IPR014016">
    <property type="entry name" value="UvrD-like_ATP-bd"/>
</dbReference>
<dbReference type="SUPFAM" id="SSF52540">
    <property type="entry name" value="P-loop containing nucleoside triphosphate hydrolases"/>
    <property type="match status" value="1"/>
</dbReference>
<evidence type="ECO:0000256" key="7">
    <source>
        <dbReference type="ARBA" id="ARBA00022806"/>
    </source>
</evidence>
<dbReference type="PRINTS" id="PR00726">
    <property type="entry name" value="LEXASERPTASE"/>
</dbReference>
<keyword evidence="2" id="KW-0678">Repressor</keyword>
<dbReference type="Pfam" id="PF00580">
    <property type="entry name" value="UvrD-helicase"/>
    <property type="match status" value="1"/>
</dbReference>
<reference evidence="18 19" key="1">
    <citation type="journal article" date="2024" name="Int. J. Syst. Evol. Microbiol.">
        <title>Clostridium omnivorum sp. nov., isolated from anoxic soil under the treatment of reductive soil disinfestation.</title>
        <authorList>
            <person name="Ueki A."/>
            <person name="Tonouchi A."/>
            <person name="Kaku N."/>
            <person name="Honma S."/>
            <person name="Ueki K."/>
        </authorList>
    </citation>
    <scope>NUCLEOTIDE SEQUENCE [LARGE SCALE GENOMIC DNA]</scope>
    <source>
        <strain evidence="18 19">E14</strain>
    </source>
</reference>
<dbReference type="SUPFAM" id="SSF51306">
    <property type="entry name" value="LexA/Signal peptidase"/>
    <property type="match status" value="1"/>
</dbReference>
<keyword evidence="9" id="KW-0067">ATP-binding</keyword>
<evidence type="ECO:0000259" key="17">
    <source>
        <dbReference type="Pfam" id="PF00717"/>
    </source>
</evidence>
<dbReference type="InterPro" id="IPR006200">
    <property type="entry name" value="LexA"/>
</dbReference>
<keyword evidence="10" id="KW-0805">Transcription regulation</keyword>
<evidence type="ECO:0000313" key="18">
    <source>
        <dbReference type="EMBL" id="GLC32040.1"/>
    </source>
</evidence>
<feature type="domain" description="UvrD-like helicase ATP-binding" evidence="16">
    <location>
        <begin position="4"/>
        <end position="267"/>
    </location>
</feature>
<comment type="caution">
    <text evidence="18">The sequence shown here is derived from an EMBL/GenBank/DDBJ whole genome shotgun (WGS) entry which is preliminary data.</text>
</comment>
<keyword evidence="5" id="KW-0227">DNA damage</keyword>
<keyword evidence="3" id="KW-0235">DNA replication</keyword>
<dbReference type="InterPro" id="IPR039418">
    <property type="entry name" value="LexA-like"/>
</dbReference>
<dbReference type="EMBL" id="BRXR01000001">
    <property type="protein sequence ID" value="GLC32040.1"/>
    <property type="molecule type" value="Genomic_DNA"/>
</dbReference>
<keyword evidence="11" id="KW-0238">DNA-binding</keyword>
<dbReference type="CDD" id="cd06529">
    <property type="entry name" value="S24_LexA-like"/>
    <property type="match status" value="1"/>
</dbReference>
<keyword evidence="14" id="KW-0742">SOS response</keyword>
<dbReference type="InterPro" id="IPR006197">
    <property type="entry name" value="Peptidase_S24_LexA"/>
</dbReference>
<evidence type="ECO:0000256" key="15">
    <source>
        <dbReference type="RuleBase" id="RU003991"/>
    </source>
</evidence>
<dbReference type="NCBIfam" id="TIGR00498">
    <property type="entry name" value="lexA"/>
    <property type="match status" value="1"/>
</dbReference>
<dbReference type="InterPro" id="IPR027417">
    <property type="entry name" value="P-loop_NTPase"/>
</dbReference>
<evidence type="ECO:0000256" key="10">
    <source>
        <dbReference type="ARBA" id="ARBA00023015"/>
    </source>
</evidence>
<dbReference type="InterPro" id="IPR013986">
    <property type="entry name" value="DExx_box_DNA_helicase_dom_sf"/>
</dbReference>
<keyword evidence="4" id="KW-0547">Nucleotide-binding</keyword>
<evidence type="ECO:0000259" key="16">
    <source>
        <dbReference type="Pfam" id="PF00580"/>
    </source>
</evidence>
<organism evidence="18 19">
    <name type="scientific">Clostridium omnivorum</name>
    <dbReference type="NCBI Taxonomy" id="1604902"/>
    <lineage>
        <taxon>Bacteria</taxon>
        <taxon>Bacillati</taxon>
        <taxon>Bacillota</taxon>
        <taxon>Clostridia</taxon>
        <taxon>Eubacteriales</taxon>
        <taxon>Clostridiaceae</taxon>
        <taxon>Clostridium</taxon>
    </lineage>
</organism>
<keyword evidence="12" id="KW-0804">Transcription</keyword>
<protein>
    <submittedName>
        <fullName evidence="18">ATPase</fullName>
    </submittedName>
</protein>
<dbReference type="Gene3D" id="2.10.109.10">
    <property type="entry name" value="Umud Fragment, subunit A"/>
    <property type="match status" value="1"/>
</dbReference>